<proteinExistence type="predicted"/>
<keyword evidence="1" id="KW-0732">Signal</keyword>
<dbReference type="Proteomes" id="UP000253410">
    <property type="component" value="Unassembled WGS sequence"/>
</dbReference>
<evidence type="ECO:0000313" key="3">
    <source>
        <dbReference type="Proteomes" id="UP000253410"/>
    </source>
</evidence>
<reference evidence="2 3" key="1">
    <citation type="submission" date="2018-05" db="EMBL/GenBank/DDBJ databases">
        <title>Chitinophaga sp. K3CV102501T nov., isolated from isolated from a monsoon evergreen broad-leaved forest soil.</title>
        <authorList>
            <person name="Lv Y."/>
        </authorList>
    </citation>
    <scope>NUCLEOTIDE SEQUENCE [LARGE SCALE GENOMIC DNA]</scope>
    <source>
        <strain evidence="2 3">GDMCC 1.1325</strain>
    </source>
</reference>
<dbReference type="AlphaFoldDB" id="A0A365XP54"/>
<dbReference type="SUPFAM" id="SSF56935">
    <property type="entry name" value="Porins"/>
    <property type="match status" value="1"/>
</dbReference>
<keyword evidence="3" id="KW-1185">Reference proteome</keyword>
<feature type="signal peptide" evidence="1">
    <location>
        <begin position="1"/>
        <end position="20"/>
    </location>
</feature>
<name>A0A365XP54_9BACT</name>
<organism evidence="2 3">
    <name type="scientific">Chitinophaga flava</name>
    <dbReference type="NCBI Taxonomy" id="2259036"/>
    <lineage>
        <taxon>Bacteria</taxon>
        <taxon>Pseudomonadati</taxon>
        <taxon>Bacteroidota</taxon>
        <taxon>Chitinophagia</taxon>
        <taxon>Chitinophagales</taxon>
        <taxon>Chitinophagaceae</taxon>
        <taxon>Chitinophaga</taxon>
    </lineage>
</organism>
<sequence length="851" mass="97043">MPYTMKGLILLLVLPGSLLAQVQRSVDPVVSKDYLNLIGKDRSLRHADSSRSASEVLLHSPGANKIYDSRYISDFRHISELRIRNGYVTPYLSPRNILQLTGTLGSTVELKTVNRLPAVQQYYAQGRSNNGALQWRGAETGEMFSYGPALRSLEFDGAAYPYDPNGKLVSAGSGNGTPAKNYHHSIFRPGLLVSTSLDLNGVVKKMDVKKMALELKLEHTNENTVIRNNDNQSKNLSTRWMYYMKRFTLDVGYKYRDQHLSNTNRNGFFNRTFQQYLLTPASFDNAYTKLSYRAWADNPLSLLKNNDNNFFGWQHNAGMKLNYQGKKLEAAIEQSGEYAWQNATEAYKPGTSGFPDGILTRRTARDLNYGVNTHLTYKKQLKVWSDDHIDFTLRHILSVASSMIQYSSPETKYNYQRTVNELLLQVPVYFAISNDIDAKVELANRAYLSNTASRQDYWLPAINANVWVKPLYSSWRMRFFSMLNYYDHELPVNKSLAYLNLLRYNTFEAGHYFPVTEVAGYDRVNPVRTREWSMGTELTRQRFVFQVNAFNKFVKGDVFPLYDNANWVLRNLADHRTSGYELLFGISERNWGKRLQYNGNISYSAYRNKVINVADGMDYTPIAGFKDVNKAVIEGQPLGAIVGSTYRRNAAGQLVIGPDGFPMADKAGIIGNPIPDFILKHSSRITYRNWIFQAALEWKKGGDTWNGTQAMLDYYGRSASSGTERNVTGYVFEGVTEDGHPNTKPVTFYDPAKPLEDNRWVRYGPGGIAEAYIRKADYLRLQSVQLSYTWRFRKYLQELRLTGYVNNLLLWTPYNGVDPSQLLFDQPNSAGLDFFNLPSVKTFGCNALIKF</sequence>
<accession>A0A365XP54</accession>
<comment type="caution">
    <text evidence="2">The sequence shown here is derived from an EMBL/GenBank/DDBJ whole genome shotgun (WGS) entry which is preliminary data.</text>
</comment>
<evidence type="ECO:0000256" key="1">
    <source>
        <dbReference type="SAM" id="SignalP"/>
    </source>
</evidence>
<gene>
    <name evidence="2" type="ORF">DF182_31670</name>
</gene>
<feature type="chain" id="PRO_5016802458" description="TonB-dependent receptor-like beta-barrel domain-containing protein" evidence="1">
    <location>
        <begin position="21"/>
        <end position="851"/>
    </location>
</feature>
<evidence type="ECO:0000313" key="2">
    <source>
        <dbReference type="EMBL" id="RBL88087.1"/>
    </source>
</evidence>
<evidence type="ECO:0008006" key="4">
    <source>
        <dbReference type="Google" id="ProtNLM"/>
    </source>
</evidence>
<protein>
    <recommendedName>
        <fullName evidence="4">TonB-dependent receptor-like beta-barrel domain-containing protein</fullName>
    </recommendedName>
</protein>
<dbReference type="EMBL" id="QFFJ01000003">
    <property type="protein sequence ID" value="RBL88087.1"/>
    <property type="molecule type" value="Genomic_DNA"/>
</dbReference>